<protein>
    <submittedName>
        <fullName evidence="1">Uncharacterized protein</fullName>
    </submittedName>
</protein>
<accession>A0A0R1N9K0</accession>
<name>A0A0R1N9K0_9LACO</name>
<organism evidence="1 2">
    <name type="scientific">Schleiferilactobacillus perolens DSM 12744</name>
    <dbReference type="NCBI Taxonomy" id="1423792"/>
    <lineage>
        <taxon>Bacteria</taxon>
        <taxon>Bacillati</taxon>
        <taxon>Bacillota</taxon>
        <taxon>Bacilli</taxon>
        <taxon>Lactobacillales</taxon>
        <taxon>Lactobacillaceae</taxon>
        <taxon>Schleiferilactobacillus</taxon>
    </lineage>
</organism>
<proteinExistence type="predicted"/>
<dbReference type="Proteomes" id="UP000051330">
    <property type="component" value="Unassembled WGS sequence"/>
</dbReference>
<sequence length="61" mass="7109">MEALLLEFQAISNVGQMGFIIPDKFCWFVINIKRYFVYHNFLQSAARLSALFISMATKVLY</sequence>
<dbReference type="AlphaFoldDB" id="A0A0R1N9K0"/>
<reference evidence="1 2" key="1">
    <citation type="journal article" date="2015" name="Genome Announc.">
        <title>Expanding the biotechnology potential of lactobacilli through comparative genomics of 213 strains and associated genera.</title>
        <authorList>
            <person name="Sun Z."/>
            <person name="Harris H.M."/>
            <person name="McCann A."/>
            <person name="Guo C."/>
            <person name="Argimon S."/>
            <person name="Zhang W."/>
            <person name="Yang X."/>
            <person name="Jeffery I.B."/>
            <person name="Cooney J.C."/>
            <person name="Kagawa T.F."/>
            <person name="Liu W."/>
            <person name="Song Y."/>
            <person name="Salvetti E."/>
            <person name="Wrobel A."/>
            <person name="Rasinkangas P."/>
            <person name="Parkhill J."/>
            <person name="Rea M.C."/>
            <person name="O'Sullivan O."/>
            <person name="Ritari J."/>
            <person name="Douillard F.P."/>
            <person name="Paul Ross R."/>
            <person name="Yang R."/>
            <person name="Briner A.E."/>
            <person name="Felis G.E."/>
            <person name="de Vos W.M."/>
            <person name="Barrangou R."/>
            <person name="Klaenhammer T.R."/>
            <person name="Caufield P.W."/>
            <person name="Cui Y."/>
            <person name="Zhang H."/>
            <person name="O'Toole P.W."/>
        </authorList>
    </citation>
    <scope>NUCLEOTIDE SEQUENCE [LARGE SCALE GENOMIC DNA]</scope>
    <source>
        <strain evidence="1 2">DSM 12744</strain>
    </source>
</reference>
<gene>
    <name evidence="1" type="ORF">FD09_GL002605</name>
</gene>
<evidence type="ECO:0000313" key="1">
    <source>
        <dbReference type="EMBL" id="KRL13064.1"/>
    </source>
</evidence>
<comment type="caution">
    <text evidence="1">The sequence shown here is derived from an EMBL/GenBank/DDBJ whole genome shotgun (WGS) entry which is preliminary data.</text>
</comment>
<dbReference type="EMBL" id="AZEC01000005">
    <property type="protein sequence ID" value="KRL13064.1"/>
    <property type="molecule type" value="Genomic_DNA"/>
</dbReference>
<evidence type="ECO:0000313" key="2">
    <source>
        <dbReference type="Proteomes" id="UP000051330"/>
    </source>
</evidence>
<dbReference type="STRING" id="1423792.FD09_GL002605"/>
<keyword evidence="2" id="KW-1185">Reference proteome</keyword>